<dbReference type="InterPro" id="IPR051156">
    <property type="entry name" value="Mito/Outer_Membr_Metalloprot"/>
</dbReference>
<dbReference type="GO" id="GO:0016020">
    <property type="term" value="C:membrane"/>
    <property type="evidence" value="ECO:0007669"/>
    <property type="project" value="TreeGrafter"/>
</dbReference>
<evidence type="ECO:0000256" key="8">
    <source>
        <dbReference type="SAM" id="SignalP"/>
    </source>
</evidence>
<dbReference type="InterPro" id="IPR001915">
    <property type="entry name" value="Peptidase_M48"/>
</dbReference>
<dbReference type="CDD" id="cd07324">
    <property type="entry name" value="M48C_Oma1-like"/>
    <property type="match status" value="1"/>
</dbReference>
<dbReference type="GeneID" id="87756564"/>
<evidence type="ECO:0000256" key="5">
    <source>
        <dbReference type="ARBA" id="ARBA00023049"/>
    </source>
</evidence>
<dbReference type="PANTHER" id="PTHR22726">
    <property type="entry name" value="METALLOENDOPEPTIDASE OMA1"/>
    <property type="match status" value="1"/>
</dbReference>
<keyword evidence="8" id="KW-0732">Signal</keyword>
<dbReference type="Gene3D" id="3.30.2010.10">
    <property type="entry name" value="Metalloproteases ('zincins'), catalytic domain"/>
    <property type="match status" value="1"/>
</dbReference>
<dbReference type="PANTHER" id="PTHR22726:SF1">
    <property type="entry name" value="METALLOENDOPEPTIDASE OMA1, MITOCHONDRIAL"/>
    <property type="match status" value="1"/>
</dbReference>
<dbReference type="Pfam" id="PF01435">
    <property type="entry name" value="Peptidase_M48"/>
    <property type="match status" value="1"/>
</dbReference>
<dbReference type="Proteomes" id="UP000199689">
    <property type="component" value="Unassembled WGS sequence"/>
</dbReference>
<evidence type="ECO:0000313" key="11">
    <source>
        <dbReference type="Proteomes" id="UP000199689"/>
    </source>
</evidence>
<dbReference type="GO" id="GO:0004222">
    <property type="term" value="F:metalloendopeptidase activity"/>
    <property type="evidence" value="ECO:0007669"/>
    <property type="project" value="InterPro"/>
</dbReference>
<feature type="chain" id="PRO_5038660794" evidence="8">
    <location>
        <begin position="26"/>
        <end position="393"/>
    </location>
</feature>
<evidence type="ECO:0000256" key="3">
    <source>
        <dbReference type="ARBA" id="ARBA00022801"/>
    </source>
</evidence>
<dbReference type="RefSeq" id="WP_091365533.1">
    <property type="nucleotide sequence ID" value="NZ_FMXA01000030.1"/>
</dbReference>
<gene>
    <name evidence="10" type="ORF">SAMN02910343_01579</name>
</gene>
<organism evidence="10 11">
    <name type="scientific">Allisonella histaminiformans</name>
    <dbReference type="NCBI Taxonomy" id="209880"/>
    <lineage>
        <taxon>Bacteria</taxon>
        <taxon>Bacillati</taxon>
        <taxon>Bacillota</taxon>
        <taxon>Negativicutes</taxon>
        <taxon>Veillonellales</taxon>
        <taxon>Veillonellaceae</taxon>
        <taxon>Allisonella</taxon>
    </lineage>
</organism>
<keyword evidence="11" id="KW-1185">Reference proteome</keyword>
<dbReference type="EMBL" id="FMXA01000030">
    <property type="protein sequence ID" value="SDA60955.1"/>
    <property type="molecule type" value="Genomic_DNA"/>
</dbReference>
<dbReference type="AlphaFoldDB" id="A0A1G5WUC6"/>
<dbReference type="OrthoDB" id="1624239at2"/>
<sequence length="393" mass="42813">MHRFRRIAGSAVLAAALITGGMAVATPVEVAAASTTEKLIYGAAALLLVSQYYSKLDDQGQAQFYEQCRRQTGVDENPADNNRVQRIYQSLRDTGSVKRNYKVYVSPDKDFNAFMSLGGVMCVNKGALDVLDDDELAYVMAHELTHGEKRHSVAGVKKQVGLVTAVNIYLSDNPSLGSLILGNIAANYVSNAVFTKDQEKQADDIGFDYLVDAGYNPGAAAASMQVLYNKYGNSAPSGIKAVIAPGNHPATSDRINKNVKRMYDYSNRHVNVKDGWIIVNGDKTFQPTARGRYTKEERTYLSAGKLARLFHEHKAGDMVLSGNEISCGDTTVYTVSRTEDGNSIVDSLNKAIAKNPGTDDKDVWKDSLKKADTSSQNKTAKTTVTSRKQQKAD</sequence>
<proteinExistence type="inferred from homology"/>
<comment type="cofactor">
    <cofactor evidence="6">
        <name>Zn(2+)</name>
        <dbReference type="ChEBI" id="CHEBI:29105"/>
    </cofactor>
    <text evidence="6">Binds 1 zinc ion per subunit.</text>
</comment>
<accession>A0A1G5WUC6</accession>
<dbReference type="STRING" id="209880.SAMN02910343_01579"/>
<keyword evidence="1 6" id="KW-0645">Protease</keyword>
<feature type="region of interest" description="Disordered" evidence="7">
    <location>
        <begin position="369"/>
        <end position="393"/>
    </location>
</feature>
<comment type="similarity">
    <text evidence="6">Belongs to the peptidase M48 family.</text>
</comment>
<keyword evidence="2" id="KW-0479">Metal-binding</keyword>
<evidence type="ECO:0000256" key="4">
    <source>
        <dbReference type="ARBA" id="ARBA00022833"/>
    </source>
</evidence>
<evidence type="ECO:0000256" key="7">
    <source>
        <dbReference type="SAM" id="MobiDB-lite"/>
    </source>
</evidence>
<evidence type="ECO:0000256" key="6">
    <source>
        <dbReference type="RuleBase" id="RU003983"/>
    </source>
</evidence>
<keyword evidence="5 6" id="KW-0482">Metalloprotease</keyword>
<evidence type="ECO:0000313" key="10">
    <source>
        <dbReference type="EMBL" id="SDA60955.1"/>
    </source>
</evidence>
<evidence type="ECO:0000256" key="2">
    <source>
        <dbReference type="ARBA" id="ARBA00022723"/>
    </source>
</evidence>
<protein>
    <submittedName>
        <fullName evidence="10">Peptidase family M48</fullName>
    </submittedName>
</protein>
<feature type="signal peptide" evidence="8">
    <location>
        <begin position="1"/>
        <end position="25"/>
    </location>
</feature>
<feature type="domain" description="Peptidase M48" evidence="9">
    <location>
        <begin position="78"/>
        <end position="257"/>
    </location>
</feature>
<dbReference type="GO" id="GO:0046872">
    <property type="term" value="F:metal ion binding"/>
    <property type="evidence" value="ECO:0007669"/>
    <property type="project" value="UniProtKB-KW"/>
</dbReference>
<dbReference type="GO" id="GO:0051603">
    <property type="term" value="P:proteolysis involved in protein catabolic process"/>
    <property type="evidence" value="ECO:0007669"/>
    <property type="project" value="TreeGrafter"/>
</dbReference>
<keyword evidence="3 6" id="KW-0378">Hydrolase</keyword>
<feature type="compositionally biased region" description="Polar residues" evidence="7">
    <location>
        <begin position="373"/>
        <end position="387"/>
    </location>
</feature>
<name>A0A1G5WUC6_9FIRM</name>
<reference evidence="10 11" key="1">
    <citation type="submission" date="2016-10" db="EMBL/GenBank/DDBJ databases">
        <authorList>
            <person name="de Groot N.N."/>
        </authorList>
    </citation>
    <scope>NUCLEOTIDE SEQUENCE [LARGE SCALE GENOMIC DNA]</scope>
    <source>
        <strain evidence="10 11">DSM 15230</strain>
    </source>
</reference>
<keyword evidence="4 6" id="KW-0862">Zinc</keyword>
<evidence type="ECO:0000256" key="1">
    <source>
        <dbReference type="ARBA" id="ARBA00022670"/>
    </source>
</evidence>
<evidence type="ECO:0000259" key="9">
    <source>
        <dbReference type="Pfam" id="PF01435"/>
    </source>
</evidence>